<dbReference type="GO" id="GO:0071008">
    <property type="term" value="C:U2-type post-mRNA release spliceosomal complex"/>
    <property type="evidence" value="ECO:0007669"/>
    <property type="project" value="TreeGrafter"/>
</dbReference>
<name>A0A7J7JTY5_BUGNE</name>
<dbReference type="OrthoDB" id="4822at2759"/>
<dbReference type="PANTHER" id="PTHR23329">
    <property type="entry name" value="TUFTELIN-INTERACTING PROTEIN 11-RELATED"/>
    <property type="match status" value="1"/>
</dbReference>
<evidence type="ECO:0000313" key="3">
    <source>
        <dbReference type="Proteomes" id="UP000593567"/>
    </source>
</evidence>
<reference evidence="2" key="1">
    <citation type="submission" date="2020-06" db="EMBL/GenBank/DDBJ databases">
        <title>Draft genome of Bugula neritina, a colonial animal packing powerful symbionts and potential medicines.</title>
        <authorList>
            <person name="Rayko M."/>
        </authorList>
    </citation>
    <scope>NUCLEOTIDE SEQUENCE [LARGE SCALE GENOMIC DNA]</scope>
    <source>
        <strain evidence="2">Kwan_BN1</strain>
    </source>
</reference>
<organism evidence="2 3">
    <name type="scientific">Bugula neritina</name>
    <name type="common">Brown bryozoan</name>
    <name type="synonym">Sertularia neritina</name>
    <dbReference type="NCBI Taxonomy" id="10212"/>
    <lineage>
        <taxon>Eukaryota</taxon>
        <taxon>Metazoa</taxon>
        <taxon>Spiralia</taxon>
        <taxon>Lophotrochozoa</taxon>
        <taxon>Bryozoa</taxon>
        <taxon>Gymnolaemata</taxon>
        <taxon>Cheilostomatida</taxon>
        <taxon>Flustrina</taxon>
        <taxon>Buguloidea</taxon>
        <taxon>Bugulidae</taxon>
        <taxon>Bugula</taxon>
    </lineage>
</organism>
<dbReference type="InterPro" id="IPR045211">
    <property type="entry name" value="TFP11/STIP/Ntr1"/>
</dbReference>
<dbReference type="PANTHER" id="PTHR23329:SF1">
    <property type="entry name" value="TUFTELIN-INTERACTING PROTEIN 11"/>
    <property type="match status" value="1"/>
</dbReference>
<dbReference type="GO" id="GO:0000390">
    <property type="term" value="P:spliceosomal complex disassembly"/>
    <property type="evidence" value="ECO:0007669"/>
    <property type="project" value="InterPro"/>
</dbReference>
<dbReference type="EMBL" id="VXIV02001818">
    <property type="protein sequence ID" value="KAF6029383.1"/>
    <property type="molecule type" value="Genomic_DNA"/>
</dbReference>
<evidence type="ECO:0000313" key="2">
    <source>
        <dbReference type="EMBL" id="KAF6029383.1"/>
    </source>
</evidence>
<keyword evidence="3" id="KW-1185">Reference proteome</keyword>
<comment type="caution">
    <text evidence="2">The sequence shown here is derived from an EMBL/GenBank/DDBJ whole genome shotgun (WGS) entry which is preliminary data.</text>
</comment>
<accession>A0A7J7JTY5</accession>
<protein>
    <submittedName>
        <fullName evidence="2">TFIP11</fullName>
    </submittedName>
</protein>
<dbReference type="Proteomes" id="UP000593567">
    <property type="component" value="Unassembled WGS sequence"/>
</dbReference>
<evidence type="ECO:0000256" key="1">
    <source>
        <dbReference type="SAM" id="MobiDB-lite"/>
    </source>
</evidence>
<dbReference type="AlphaFoldDB" id="A0A7J7JTY5"/>
<feature type="region of interest" description="Disordered" evidence="1">
    <location>
        <begin position="135"/>
        <end position="164"/>
    </location>
</feature>
<proteinExistence type="predicted"/>
<gene>
    <name evidence="2" type="ORF">EB796_012309</name>
</gene>
<sequence>MDNWKWVMAWKDLISAQLLVTLLDRCFFRRWLQTLVNWLNTSPNYQEVGVWYKGWKTALPEHLISHPLVKERLAQALQLMNSAVSNPDVPVMAPANLLSQPPAPPIPPPPIPAPPIPGQLPPLLSSIYGKNADFSRLPAPPPPPLPQSKKKGVNEPIAPPLTGAGSVPHSFKDLVAMKAAEENLQFFPLAGKTHEARQVYQCGSVNISIDRGVIFMQEGAGWCPVSLNQLFNRAKD</sequence>